<feature type="transmembrane region" description="Helical" evidence="2">
    <location>
        <begin position="385"/>
        <end position="404"/>
    </location>
</feature>
<name>A0A517NFV1_9BACT</name>
<organism evidence="3 4">
    <name type="scientific">Rubripirellula lacrimiformis</name>
    <dbReference type="NCBI Taxonomy" id="1930273"/>
    <lineage>
        <taxon>Bacteria</taxon>
        <taxon>Pseudomonadati</taxon>
        <taxon>Planctomycetota</taxon>
        <taxon>Planctomycetia</taxon>
        <taxon>Pirellulales</taxon>
        <taxon>Pirellulaceae</taxon>
        <taxon>Rubripirellula</taxon>
    </lineage>
</organism>
<feature type="transmembrane region" description="Helical" evidence="2">
    <location>
        <begin position="141"/>
        <end position="159"/>
    </location>
</feature>
<proteinExistence type="predicted"/>
<evidence type="ECO:0000313" key="4">
    <source>
        <dbReference type="Proteomes" id="UP000318538"/>
    </source>
</evidence>
<keyword evidence="4" id="KW-1185">Reference proteome</keyword>
<accession>A0A517NFV1</accession>
<feature type="transmembrane region" description="Helical" evidence="2">
    <location>
        <begin position="244"/>
        <end position="262"/>
    </location>
</feature>
<evidence type="ECO:0000313" key="3">
    <source>
        <dbReference type="EMBL" id="QDT06019.1"/>
    </source>
</evidence>
<feature type="transmembrane region" description="Helical" evidence="2">
    <location>
        <begin position="117"/>
        <end position="135"/>
    </location>
</feature>
<protein>
    <submittedName>
        <fullName evidence="3">Uncharacterized protein</fullName>
    </submittedName>
</protein>
<dbReference type="EMBL" id="CP036525">
    <property type="protein sequence ID" value="QDT06019.1"/>
    <property type="molecule type" value="Genomic_DNA"/>
</dbReference>
<feature type="transmembrane region" description="Helical" evidence="2">
    <location>
        <begin position="361"/>
        <end position="379"/>
    </location>
</feature>
<reference evidence="3 4" key="1">
    <citation type="submission" date="2019-02" db="EMBL/GenBank/DDBJ databases">
        <title>Deep-cultivation of Planctomycetes and their phenomic and genomic characterization uncovers novel biology.</title>
        <authorList>
            <person name="Wiegand S."/>
            <person name="Jogler M."/>
            <person name="Boedeker C."/>
            <person name="Pinto D."/>
            <person name="Vollmers J."/>
            <person name="Rivas-Marin E."/>
            <person name="Kohn T."/>
            <person name="Peeters S.H."/>
            <person name="Heuer A."/>
            <person name="Rast P."/>
            <person name="Oberbeckmann S."/>
            <person name="Bunk B."/>
            <person name="Jeske O."/>
            <person name="Meyerdierks A."/>
            <person name="Storesund J.E."/>
            <person name="Kallscheuer N."/>
            <person name="Luecker S."/>
            <person name="Lage O.M."/>
            <person name="Pohl T."/>
            <person name="Merkel B.J."/>
            <person name="Hornburger P."/>
            <person name="Mueller R.-W."/>
            <person name="Bruemmer F."/>
            <person name="Labrenz M."/>
            <person name="Spormann A.M."/>
            <person name="Op den Camp H."/>
            <person name="Overmann J."/>
            <person name="Amann R."/>
            <person name="Jetten M.S.M."/>
            <person name="Mascher T."/>
            <person name="Medema M.H."/>
            <person name="Devos D.P."/>
            <person name="Kaster A.-K."/>
            <person name="Ovreas L."/>
            <person name="Rohde M."/>
            <person name="Galperin M.Y."/>
            <person name="Jogler C."/>
        </authorList>
    </citation>
    <scope>NUCLEOTIDE SEQUENCE [LARGE SCALE GENOMIC DNA]</scope>
    <source>
        <strain evidence="3 4">K22_7</strain>
    </source>
</reference>
<dbReference type="AlphaFoldDB" id="A0A517NFV1"/>
<feature type="transmembrane region" description="Helical" evidence="2">
    <location>
        <begin position="34"/>
        <end position="55"/>
    </location>
</feature>
<keyword evidence="2" id="KW-1133">Transmembrane helix</keyword>
<dbReference type="Proteomes" id="UP000318538">
    <property type="component" value="Chromosome"/>
</dbReference>
<keyword evidence="2" id="KW-0472">Membrane</keyword>
<evidence type="ECO:0000256" key="2">
    <source>
        <dbReference type="SAM" id="Phobius"/>
    </source>
</evidence>
<dbReference type="KEGG" id="rlc:K227x_44260"/>
<evidence type="ECO:0000256" key="1">
    <source>
        <dbReference type="SAM" id="MobiDB-lite"/>
    </source>
</evidence>
<feature type="transmembrane region" description="Helical" evidence="2">
    <location>
        <begin position="171"/>
        <end position="191"/>
    </location>
</feature>
<feature type="transmembrane region" description="Helical" evidence="2">
    <location>
        <begin position="75"/>
        <end position="96"/>
    </location>
</feature>
<keyword evidence="2" id="KW-0812">Transmembrane</keyword>
<feature type="compositionally biased region" description="Polar residues" evidence="1">
    <location>
        <begin position="1"/>
        <end position="10"/>
    </location>
</feature>
<feature type="transmembrane region" description="Helical" evidence="2">
    <location>
        <begin position="335"/>
        <end position="354"/>
    </location>
</feature>
<feature type="region of interest" description="Disordered" evidence="1">
    <location>
        <begin position="1"/>
        <end position="24"/>
    </location>
</feature>
<sequence length="418" mass="44767">MISPMSSTSTRDPHSAAGNAPAGSPTRRWGIAKIAGLPHVAILLGASVSMLAWMAPSITQSGKGYVAAPATFTEVAITIGAYLMLGLAAGVGYLVGRILSRRLPTIHADRPVDLRHTGFWSATILFAAIGTLIAGLTIVRAIGPAGCLQALISFNANAFKMALYENYQSGILSLRYLAILAGAIAIFRYLAFRDLSARAVISFGLLLSVAMISSRLSLIWAVVMGGIAYLLYPESSYKRKISRSELIIGASAVIVLLGALTISRTYGYYQNRGADNVVSAVLGEFHRYLAAPFQGGIEAMNFSGGHSHLSESAGIDANLSTNSALMDFAALTGRWNLVALSLVVMISSGACGMLRRYSGTYFIFAFGVLQACHLELWRISMFHRGITLTLIIFAMVVPLLQIYIRIPSLKIPSIRVRL</sequence>
<feature type="transmembrane region" description="Helical" evidence="2">
    <location>
        <begin position="203"/>
        <end position="232"/>
    </location>
</feature>
<gene>
    <name evidence="3" type="ORF">K227x_44260</name>
</gene>